<evidence type="ECO:0000256" key="1">
    <source>
        <dbReference type="ARBA" id="ARBA00022490"/>
    </source>
</evidence>
<keyword evidence="5" id="KW-1185">Reference proteome</keyword>
<dbReference type="PANTHER" id="PTHR30308">
    <property type="entry name" value="TMRNA-BINDING COMPONENT OF TRANS-TRANSLATION TAGGING COMPLEX"/>
    <property type="match status" value="1"/>
</dbReference>
<sequence length="176" mass="20388">MAKEWKKNKQSAAQKAKAEADAVKVIARNKKAKHDYFIEDTYEAGLSLMGTEVKALRMGRASIAEAWVELDRGEAWLQGAMIPEYLSGSWTNHSPRRKRKLLLHKRQIQKLAMEVQAKGYTVVPLELYFVRGRVKVQIALARGKQDWDKRQALREAQDKRESLRAMREYERTGSWE</sequence>
<dbReference type="Proteomes" id="UP000235122">
    <property type="component" value="Unassembled WGS sequence"/>
</dbReference>
<gene>
    <name evidence="3" type="primary">smpB</name>
    <name evidence="4" type="ORF">CYJ19_08045</name>
</gene>
<name>A0A2I1ILZ7_9ACTO</name>
<dbReference type="Gene3D" id="2.40.280.10">
    <property type="match status" value="1"/>
</dbReference>
<comment type="subcellular location">
    <subcellularLocation>
        <location evidence="3">Cytoplasm</location>
    </subcellularLocation>
    <text evidence="3">The tmRNA-SmpB complex associates with stalled 70S ribosomes.</text>
</comment>
<dbReference type="InterPro" id="IPR020081">
    <property type="entry name" value="SsrA-bd_prot_CS"/>
</dbReference>
<evidence type="ECO:0000256" key="2">
    <source>
        <dbReference type="ARBA" id="ARBA00022884"/>
    </source>
</evidence>
<evidence type="ECO:0000313" key="5">
    <source>
        <dbReference type="Proteomes" id="UP000235122"/>
    </source>
</evidence>
<dbReference type="InterPro" id="IPR023620">
    <property type="entry name" value="SmpB"/>
</dbReference>
<keyword evidence="2 3" id="KW-0694">RNA-binding</keyword>
<comment type="similarity">
    <text evidence="3">Belongs to the SmpB family.</text>
</comment>
<comment type="caution">
    <text evidence="4">The sequence shown here is derived from an EMBL/GenBank/DDBJ whole genome shotgun (WGS) entry which is preliminary data.</text>
</comment>
<organism evidence="4 5">
    <name type="scientific">Winkia neuii</name>
    <dbReference type="NCBI Taxonomy" id="33007"/>
    <lineage>
        <taxon>Bacteria</taxon>
        <taxon>Bacillati</taxon>
        <taxon>Actinomycetota</taxon>
        <taxon>Actinomycetes</taxon>
        <taxon>Actinomycetales</taxon>
        <taxon>Actinomycetaceae</taxon>
        <taxon>Winkia</taxon>
    </lineage>
</organism>
<comment type="function">
    <text evidence="3">Required for rescue of stalled ribosomes mediated by trans-translation. Binds to transfer-messenger RNA (tmRNA), required for stable association of tmRNA with ribosomes. tmRNA and SmpB together mimic tRNA shape, replacing the anticodon stem-loop with SmpB. tmRNA is encoded by the ssrA gene; the 2 termini fold to resemble tRNA(Ala) and it encodes a 'tag peptide', a short internal open reading frame. During trans-translation Ala-aminoacylated tmRNA acts like a tRNA, entering the A-site of stalled ribosomes, displacing the stalled mRNA. The ribosome then switches to translate the ORF on the tmRNA; the nascent peptide is terminated with the 'tag peptide' encoded by the tmRNA and targeted for degradation. The ribosome is freed to recommence translation, which seems to be the essential function of trans-translation.</text>
</comment>
<dbReference type="STRING" id="33007.HMPREF3198_00570"/>
<dbReference type="AlphaFoldDB" id="A0A2I1ILZ7"/>
<dbReference type="CDD" id="cd09294">
    <property type="entry name" value="SmpB"/>
    <property type="match status" value="1"/>
</dbReference>
<protein>
    <recommendedName>
        <fullName evidence="3">SsrA-binding protein</fullName>
    </recommendedName>
    <alternativeName>
        <fullName evidence="3">Small protein B</fullName>
    </alternativeName>
</protein>
<dbReference type="NCBIfam" id="TIGR00086">
    <property type="entry name" value="smpB"/>
    <property type="match status" value="1"/>
</dbReference>
<accession>A0A2I1ILZ7</accession>
<evidence type="ECO:0000256" key="3">
    <source>
        <dbReference type="HAMAP-Rule" id="MF_00023"/>
    </source>
</evidence>
<dbReference type="GO" id="GO:0005829">
    <property type="term" value="C:cytosol"/>
    <property type="evidence" value="ECO:0007669"/>
    <property type="project" value="TreeGrafter"/>
</dbReference>
<reference evidence="4 5" key="1">
    <citation type="submission" date="2017-12" db="EMBL/GenBank/DDBJ databases">
        <title>Phylogenetic diversity of female urinary microbiome.</title>
        <authorList>
            <person name="Thomas-White K."/>
            <person name="Wolfe A.J."/>
        </authorList>
    </citation>
    <scope>NUCLEOTIDE SEQUENCE [LARGE SCALE GENOMIC DNA]</scope>
    <source>
        <strain evidence="4 5">UMB0402</strain>
    </source>
</reference>
<dbReference type="SUPFAM" id="SSF74982">
    <property type="entry name" value="Small protein B (SmpB)"/>
    <property type="match status" value="1"/>
</dbReference>
<dbReference type="Pfam" id="PF01668">
    <property type="entry name" value="SmpB"/>
    <property type="match status" value="1"/>
</dbReference>
<dbReference type="GeneID" id="35867457"/>
<dbReference type="RefSeq" id="WP_024331233.1">
    <property type="nucleotide sequence ID" value="NZ_JASOXK010000003.1"/>
</dbReference>
<evidence type="ECO:0000313" key="4">
    <source>
        <dbReference type="EMBL" id="PKY72143.1"/>
    </source>
</evidence>
<dbReference type="EMBL" id="PKKO01000004">
    <property type="protein sequence ID" value="PKY72143.1"/>
    <property type="molecule type" value="Genomic_DNA"/>
</dbReference>
<keyword evidence="1 3" id="KW-0963">Cytoplasm</keyword>
<dbReference type="GO" id="GO:0070930">
    <property type="term" value="P:trans-translation-dependent protein tagging"/>
    <property type="evidence" value="ECO:0007669"/>
    <property type="project" value="TreeGrafter"/>
</dbReference>
<dbReference type="PROSITE" id="PS01317">
    <property type="entry name" value="SSRP"/>
    <property type="match status" value="1"/>
</dbReference>
<proteinExistence type="inferred from homology"/>
<dbReference type="NCBIfam" id="NF003843">
    <property type="entry name" value="PRK05422.1"/>
    <property type="match status" value="1"/>
</dbReference>
<dbReference type="PANTHER" id="PTHR30308:SF2">
    <property type="entry name" value="SSRA-BINDING PROTEIN"/>
    <property type="match status" value="1"/>
</dbReference>
<dbReference type="GO" id="GO:0003723">
    <property type="term" value="F:RNA binding"/>
    <property type="evidence" value="ECO:0007669"/>
    <property type="project" value="UniProtKB-UniRule"/>
</dbReference>
<dbReference type="InterPro" id="IPR000037">
    <property type="entry name" value="SsrA-bd_prot"/>
</dbReference>
<dbReference type="GO" id="GO:0070929">
    <property type="term" value="P:trans-translation"/>
    <property type="evidence" value="ECO:0007669"/>
    <property type="project" value="UniProtKB-UniRule"/>
</dbReference>
<dbReference type="HAMAP" id="MF_00023">
    <property type="entry name" value="SmpB"/>
    <property type="match status" value="1"/>
</dbReference>